<protein>
    <submittedName>
        <fullName evidence="2">WD_REPEATS_REGION domain-containing protein</fullName>
    </submittedName>
</protein>
<accession>A0A1I8A2T3</accession>
<keyword evidence="1" id="KW-1185">Reference proteome</keyword>
<name>A0A1I8A2T3_9BILA</name>
<sequence>MVPGGRYASLVRSGLILSTGSLDDAKVWVSPAAAVIDDELCGHTHSGQKETNLDFGVQKEEFNSFFLQFLPIAVVKLFMCPCMSKTVVSHLPAVFD</sequence>
<dbReference type="WBParaSite" id="L893_g32436.t1">
    <property type="protein sequence ID" value="L893_g32436.t1"/>
    <property type="gene ID" value="L893_g32436"/>
</dbReference>
<dbReference type="AlphaFoldDB" id="A0A1I8A2T3"/>
<proteinExistence type="predicted"/>
<reference evidence="2" key="1">
    <citation type="submission" date="2016-11" db="UniProtKB">
        <authorList>
            <consortium name="WormBaseParasite"/>
        </authorList>
    </citation>
    <scope>IDENTIFICATION</scope>
</reference>
<evidence type="ECO:0000313" key="1">
    <source>
        <dbReference type="Proteomes" id="UP000095287"/>
    </source>
</evidence>
<evidence type="ECO:0000313" key="2">
    <source>
        <dbReference type="WBParaSite" id="L893_g32436.t1"/>
    </source>
</evidence>
<dbReference type="Proteomes" id="UP000095287">
    <property type="component" value="Unplaced"/>
</dbReference>
<organism evidence="1 2">
    <name type="scientific">Steinernema glaseri</name>
    <dbReference type="NCBI Taxonomy" id="37863"/>
    <lineage>
        <taxon>Eukaryota</taxon>
        <taxon>Metazoa</taxon>
        <taxon>Ecdysozoa</taxon>
        <taxon>Nematoda</taxon>
        <taxon>Chromadorea</taxon>
        <taxon>Rhabditida</taxon>
        <taxon>Tylenchina</taxon>
        <taxon>Panagrolaimomorpha</taxon>
        <taxon>Strongyloidoidea</taxon>
        <taxon>Steinernematidae</taxon>
        <taxon>Steinernema</taxon>
    </lineage>
</organism>